<name>A0ACB9B2W7_9ASTR</name>
<evidence type="ECO:0000313" key="2">
    <source>
        <dbReference type="Proteomes" id="UP001056120"/>
    </source>
</evidence>
<organism evidence="1 2">
    <name type="scientific">Smallanthus sonchifolius</name>
    <dbReference type="NCBI Taxonomy" id="185202"/>
    <lineage>
        <taxon>Eukaryota</taxon>
        <taxon>Viridiplantae</taxon>
        <taxon>Streptophyta</taxon>
        <taxon>Embryophyta</taxon>
        <taxon>Tracheophyta</taxon>
        <taxon>Spermatophyta</taxon>
        <taxon>Magnoliopsida</taxon>
        <taxon>eudicotyledons</taxon>
        <taxon>Gunneridae</taxon>
        <taxon>Pentapetalae</taxon>
        <taxon>asterids</taxon>
        <taxon>campanulids</taxon>
        <taxon>Asterales</taxon>
        <taxon>Asteraceae</taxon>
        <taxon>Asteroideae</taxon>
        <taxon>Heliantheae alliance</taxon>
        <taxon>Millerieae</taxon>
        <taxon>Smallanthus</taxon>
    </lineage>
</organism>
<sequence length="725" mass="76594">MADQHSDEGVSRAHAVTDGHSDEGVGIADVALESLKHLDGGETLAEVAVDADKGDRIAEVALESLKSKGDAEKHIDEDETIAEVALVADQHTDKGDRIAEVALETMKSESVADKHSDDQGESIAEVALEALKSKGVADQRSETATNSTVKSSESTVEINIKTLDSQLHSFIVDKNMPVSTFKANIASKVGLQVEQQRLIFRGKVLKDEDLLSEYHVESGHTLHLVDRQPSEAQLSSGSPNLETTARSSNAGQDDNVTGTHPRVGHVSHSVVLGTFGVGDQDDGSSPDVNQVIGAVLNFLGTGGQGPIDSTEGFPSVELPSNASGLPSLAALAVVMRDAQPRRLEEEGGSSDVTLRTQIQSEAMQSGLAMQHLGALLLELGRTMLASRIGQSPVLGPRATNVESNQGEHANINAGVGSQSRGIGDNMRSENQSSVGQADAGLPEDAGSTGNATASSTRMKSLSETEGGSSSSRRSIPLGLGPGGLQPKRRQRQTRSDASGSGVSTSYANQNLPSGGSQLDPATIMNQVMQNPALINLLAGVSNQNGAGSQDFFRNLMGQLAQNPEMMNTVNQVAQQMDGNQDLTSMLAGMGESGGGGSGGGNLDMSSLVQQMMPFVSQALNSGSSSSKSLQSVPSRKGSLHRRLSSVKSFNTNERSNDFQMNLENAAQKIVEHYPPLEVFSSIVQTVATFRNNVYDTSAINELCMEEELAQEFTEMLKRDISRRLQ</sequence>
<accession>A0ACB9B2W7</accession>
<dbReference type="EMBL" id="CM042040">
    <property type="protein sequence ID" value="KAI3716762.1"/>
    <property type="molecule type" value="Genomic_DNA"/>
</dbReference>
<keyword evidence="2" id="KW-1185">Reference proteome</keyword>
<reference evidence="1 2" key="2">
    <citation type="journal article" date="2022" name="Mol. Ecol. Resour.">
        <title>The genomes of chicory, endive, great burdock and yacon provide insights into Asteraceae paleo-polyploidization history and plant inulin production.</title>
        <authorList>
            <person name="Fan W."/>
            <person name="Wang S."/>
            <person name="Wang H."/>
            <person name="Wang A."/>
            <person name="Jiang F."/>
            <person name="Liu H."/>
            <person name="Zhao H."/>
            <person name="Xu D."/>
            <person name="Zhang Y."/>
        </authorList>
    </citation>
    <scope>NUCLEOTIDE SEQUENCE [LARGE SCALE GENOMIC DNA]</scope>
    <source>
        <strain evidence="2">cv. Yunnan</strain>
        <tissue evidence="1">Leaves</tissue>
    </source>
</reference>
<gene>
    <name evidence="1" type="ORF">L1987_67876</name>
</gene>
<protein>
    <submittedName>
        <fullName evidence="1">Uncharacterized protein</fullName>
    </submittedName>
</protein>
<evidence type="ECO:0000313" key="1">
    <source>
        <dbReference type="EMBL" id="KAI3716762.1"/>
    </source>
</evidence>
<proteinExistence type="predicted"/>
<comment type="caution">
    <text evidence="1">The sequence shown here is derived from an EMBL/GenBank/DDBJ whole genome shotgun (WGS) entry which is preliminary data.</text>
</comment>
<dbReference type="Proteomes" id="UP001056120">
    <property type="component" value="Linkage Group LG23"/>
</dbReference>
<reference evidence="2" key="1">
    <citation type="journal article" date="2022" name="Mol. Ecol. Resour.">
        <title>The genomes of chicory, endive, great burdock and yacon provide insights into Asteraceae palaeo-polyploidization history and plant inulin production.</title>
        <authorList>
            <person name="Fan W."/>
            <person name="Wang S."/>
            <person name="Wang H."/>
            <person name="Wang A."/>
            <person name="Jiang F."/>
            <person name="Liu H."/>
            <person name="Zhao H."/>
            <person name="Xu D."/>
            <person name="Zhang Y."/>
        </authorList>
    </citation>
    <scope>NUCLEOTIDE SEQUENCE [LARGE SCALE GENOMIC DNA]</scope>
    <source>
        <strain evidence="2">cv. Yunnan</strain>
    </source>
</reference>